<dbReference type="EMBL" id="JACHMI010000001">
    <property type="protein sequence ID" value="MBB6551008.1"/>
    <property type="molecule type" value="Genomic_DNA"/>
</dbReference>
<dbReference type="GO" id="GO:0003677">
    <property type="term" value="F:DNA binding"/>
    <property type="evidence" value="ECO:0007669"/>
    <property type="project" value="UniProtKB-KW"/>
</dbReference>
<dbReference type="Gene3D" id="1.10.10.10">
    <property type="entry name" value="Winged helix-like DNA-binding domain superfamily/Winged helix DNA-binding domain"/>
    <property type="match status" value="1"/>
</dbReference>
<organism evidence="2 3">
    <name type="scientific">Nonomuraea rubra</name>
    <dbReference type="NCBI Taxonomy" id="46180"/>
    <lineage>
        <taxon>Bacteria</taxon>
        <taxon>Bacillati</taxon>
        <taxon>Actinomycetota</taxon>
        <taxon>Actinomycetes</taxon>
        <taxon>Streptosporangiales</taxon>
        <taxon>Streptosporangiaceae</taxon>
        <taxon>Nonomuraea</taxon>
    </lineage>
</organism>
<dbReference type="PRINTS" id="PR00778">
    <property type="entry name" value="HTHARSR"/>
</dbReference>
<sequence>MARPKTTPRTVDNASVAEVTLQQFMEAVADPVRRSVIAQLALAGHDLSCGTFDLPVSRSTATHHFNVLREAGIIRQHYQGTTKMNSLRPGDLDARFPGLLRAVIDSCVRERARPAGRDTPGPPR</sequence>
<evidence type="ECO:0000313" key="3">
    <source>
        <dbReference type="Proteomes" id="UP000565579"/>
    </source>
</evidence>
<keyword evidence="2" id="KW-0238">DNA-binding</keyword>
<dbReference type="GO" id="GO:0003700">
    <property type="term" value="F:DNA-binding transcription factor activity"/>
    <property type="evidence" value="ECO:0007669"/>
    <property type="project" value="InterPro"/>
</dbReference>
<dbReference type="InterPro" id="IPR036388">
    <property type="entry name" value="WH-like_DNA-bd_sf"/>
</dbReference>
<keyword evidence="3" id="KW-1185">Reference proteome</keyword>
<dbReference type="InterPro" id="IPR011991">
    <property type="entry name" value="ArsR-like_HTH"/>
</dbReference>
<dbReference type="PROSITE" id="PS50987">
    <property type="entry name" value="HTH_ARSR_2"/>
    <property type="match status" value="1"/>
</dbReference>
<dbReference type="SMART" id="SM00418">
    <property type="entry name" value="HTH_ARSR"/>
    <property type="match status" value="1"/>
</dbReference>
<dbReference type="Proteomes" id="UP000565579">
    <property type="component" value="Unassembled WGS sequence"/>
</dbReference>
<feature type="domain" description="HTH arsR-type" evidence="1">
    <location>
        <begin position="13"/>
        <end position="111"/>
    </location>
</feature>
<reference evidence="2 3" key="1">
    <citation type="submission" date="2020-08" db="EMBL/GenBank/DDBJ databases">
        <title>Sequencing the genomes of 1000 actinobacteria strains.</title>
        <authorList>
            <person name="Klenk H.-P."/>
        </authorList>
    </citation>
    <scope>NUCLEOTIDE SEQUENCE [LARGE SCALE GENOMIC DNA]</scope>
    <source>
        <strain evidence="2 3">DSM 43768</strain>
    </source>
</reference>
<dbReference type="SUPFAM" id="SSF46785">
    <property type="entry name" value="Winged helix' DNA-binding domain"/>
    <property type="match status" value="1"/>
</dbReference>
<name>A0A7X0U0Y1_9ACTN</name>
<dbReference type="InterPro" id="IPR001845">
    <property type="entry name" value="HTH_ArsR_DNA-bd_dom"/>
</dbReference>
<gene>
    <name evidence="2" type="ORF">HD593_005803</name>
</gene>
<evidence type="ECO:0000313" key="2">
    <source>
        <dbReference type="EMBL" id="MBB6551008.1"/>
    </source>
</evidence>
<protein>
    <submittedName>
        <fullName evidence="2">DNA-binding transcriptional ArsR family regulator</fullName>
    </submittedName>
</protein>
<accession>A0A7X0U0Y1</accession>
<dbReference type="Pfam" id="PF12840">
    <property type="entry name" value="HTH_20"/>
    <property type="match status" value="1"/>
</dbReference>
<dbReference type="AlphaFoldDB" id="A0A7X0U0Y1"/>
<evidence type="ECO:0000259" key="1">
    <source>
        <dbReference type="PROSITE" id="PS50987"/>
    </source>
</evidence>
<dbReference type="InterPro" id="IPR036390">
    <property type="entry name" value="WH_DNA-bd_sf"/>
</dbReference>
<dbReference type="RefSeq" id="WP_312903778.1">
    <property type="nucleotide sequence ID" value="NZ_BAAAXY010000163.1"/>
</dbReference>
<comment type="caution">
    <text evidence="2">The sequence shown here is derived from an EMBL/GenBank/DDBJ whole genome shotgun (WGS) entry which is preliminary data.</text>
</comment>
<dbReference type="CDD" id="cd00090">
    <property type="entry name" value="HTH_ARSR"/>
    <property type="match status" value="1"/>
</dbReference>
<proteinExistence type="predicted"/>